<keyword evidence="4" id="KW-1185">Reference proteome</keyword>
<feature type="compositionally biased region" description="Polar residues" evidence="1">
    <location>
        <begin position="1"/>
        <end position="11"/>
    </location>
</feature>
<organism evidence="3 4">
    <name type="scientific">Anopheles atroparvus</name>
    <name type="common">European mosquito</name>
    <dbReference type="NCBI Taxonomy" id="41427"/>
    <lineage>
        <taxon>Eukaryota</taxon>
        <taxon>Metazoa</taxon>
        <taxon>Ecdysozoa</taxon>
        <taxon>Arthropoda</taxon>
        <taxon>Hexapoda</taxon>
        <taxon>Insecta</taxon>
        <taxon>Pterygota</taxon>
        <taxon>Neoptera</taxon>
        <taxon>Endopterygota</taxon>
        <taxon>Diptera</taxon>
        <taxon>Nematocera</taxon>
        <taxon>Culicoidea</taxon>
        <taxon>Culicidae</taxon>
        <taxon>Anophelinae</taxon>
        <taxon>Anopheles</taxon>
    </lineage>
</organism>
<proteinExistence type="predicted"/>
<dbReference type="PANTHER" id="PTHR38337:SF1">
    <property type="entry name" value="GUSTATORY RECEPTOR"/>
    <property type="match status" value="1"/>
</dbReference>
<evidence type="ECO:0000313" key="3">
    <source>
        <dbReference type="EnsemblMetazoa" id="ENSAATROPP012130"/>
    </source>
</evidence>
<evidence type="ECO:0000313" key="4">
    <source>
        <dbReference type="Proteomes" id="UP000075880"/>
    </source>
</evidence>
<feature type="compositionally biased region" description="Low complexity" evidence="1">
    <location>
        <begin position="12"/>
        <end position="23"/>
    </location>
</feature>
<keyword evidence="2" id="KW-0812">Transmembrane</keyword>
<feature type="transmembrane region" description="Helical" evidence="2">
    <location>
        <begin position="371"/>
        <end position="392"/>
    </location>
</feature>
<dbReference type="AlphaFoldDB" id="A0AAG5DMH6"/>
<reference evidence="3" key="1">
    <citation type="submission" date="2024-04" db="UniProtKB">
        <authorList>
            <consortium name="EnsemblMetazoa"/>
        </authorList>
    </citation>
    <scope>IDENTIFICATION</scope>
    <source>
        <strain evidence="3">EBRO</strain>
    </source>
</reference>
<dbReference type="EnsemblMetazoa" id="ENSAATROPT013340">
    <property type="protein sequence ID" value="ENSAATROPP012130"/>
    <property type="gene ID" value="ENSAATROPG010843"/>
</dbReference>
<feature type="transmembrane region" description="Helical" evidence="2">
    <location>
        <begin position="112"/>
        <end position="134"/>
    </location>
</feature>
<dbReference type="PANTHER" id="PTHR38337">
    <property type="entry name" value="AGAP010540-PA"/>
    <property type="match status" value="1"/>
</dbReference>
<evidence type="ECO:0000256" key="2">
    <source>
        <dbReference type="SAM" id="Phobius"/>
    </source>
</evidence>
<feature type="transmembrane region" description="Helical" evidence="2">
    <location>
        <begin position="252"/>
        <end position="272"/>
    </location>
</feature>
<feature type="transmembrane region" description="Helical" evidence="2">
    <location>
        <begin position="202"/>
        <end position="226"/>
    </location>
</feature>
<sequence>MDQSTAGPATISSSSLSASSNALTHAPDASHSSDMECIEENVIEAGGWRESHREQSKRASRDVLIAIKIDEITEAEPMSVTLRFCKRKFLRPYVIILATAGLRPSSTDLEFLGRWVGHLQTILVLLLLTIGYMLQFLCGLRRDHGFVETNQSAPTTLSPEALRPFDNWTIRNQTTNLAGGWTTTSLDSDSGHYGLLASGEAIFIYLVPALLHLNGYLLAVFIYRFADNEQLQSLVERVFILSNKPRRLVLTLWLYFGLGLVWLASSSSYVVLLGTDGSSAFERFSSFRWTSALARWAGTGDLLKVMLTVTLFFHDLVQMVVIVSYGLMCYMLRCYLQALKEKLLLHTIEPLNWMREICEFRKLLHHLNTRISLPVASLTVLNLSYTVASVAHLFRDMTACPINIFTASLANVLLWLVIALIPFFQAASLTVTCRQTQSCGHLISIRPFVHRNTSSEDLNTVLLYASSLKMSAKLFRMPVSAHYLCFLVLVCFIGVVTFGMCLNISLGRL</sequence>
<feature type="transmembrane region" description="Helical" evidence="2">
    <location>
        <begin position="483"/>
        <end position="506"/>
    </location>
</feature>
<feature type="region of interest" description="Disordered" evidence="1">
    <location>
        <begin position="1"/>
        <end position="33"/>
    </location>
</feature>
<evidence type="ECO:0000256" key="1">
    <source>
        <dbReference type="SAM" id="MobiDB-lite"/>
    </source>
</evidence>
<feature type="transmembrane region" description="Helical" evidence="2">
    <location>
        <begin position="404"/>
        <end position="424"/>
    </location>
</feature>
<keyword evidence="2" id="KW-0472">Membrane</keyword>
<name>A0AAG5DMH6_ANOAO</name>
<keyword evidence="2" id="KW-1133">Transmembrane helix</keyword>
<protein>
    <submittedName>
        <fullName evidence="3">Uncharacterized protein</fullName>
    </submittedName>
</protein>
<dbReference type="Proteomes" id="UP000075880">
    <property type="component" value="Unassembled WGS sequence"/>
</dbReference>
<accession>A0AAG5DMH6</accession>